<dbReference type="InterPro" id="IPR051257">
    <property type="entry name" value="Diverse_CBS-Domain"/>
</dbReference>
<dbReference type="RefSeq" id="WP_138237931.1">
    <property type="nucleotide sequence ID" value="NZ_VBRY01000001.1"/>
</dbReference>
<name>A0A5R9GZ55_9PROT</name>
<keyword evidence="1 2" id="KW-0129">CBS domain</keyword>
<dbReference type="Proteomes" id="UP000306585">
    <property type="component" value="Unassembled WGS sequence"/>
</dbReference>
<dbReference type="SMART" id="SM00116">
    <property type="entry name" value="CBS"/>
    <property type="match status" value="2"/>
</dbReference>
<dbReference type="Pfam" id="PF00571">
    <property type="entry name" value="CBS"/>
    <property type="match status" value="2"/>
</dbReference>
<keyword evidence="5" id="KW-1185">Reference proteome</keyword>
<dbReference type="InterPro" id="IPR000644">
    <property type="entry name" value="CBS_dom"/>
</dbReference>
<evidence type="ECO:0000313" key="4">
    <source>
        <dbReference type="EMBL" id="TLS69117.1"/>
    </source>
</evidence>
<dbReference type="AlphaFoldDB" id="A0A5R9GZ55"/>
<protein>
    <submittedName>
        <fullName evidence="4">CBS domain-containing protein</fullName>
    </submittedName>
</protein>
<evidence type="ECO:0000256" key="1">
    <source>
        <dbReference type="ARBA" id="ARBA00023122"/>
    </source>
</evidence>
<feature type="domain" description="CBS" evidence="3">
    <location>
        <begin position="100"/>
        <end position="154"/>
    </location>
</feature>
<reference evidence="4 5" key="1">
    <citation type="journal article" date="2019" name="Appl. Environ. Microbiol.">
        <title>Environmental Evidence and Genomic Insight of Iron-oxidizing Bacteria Preference Towards More Corrosion Resistant Stainless Steel at Higher Salinities.</title>
        <authorList>
            <person name="Garrison C.E."/>
            <person name="Price K.A."/>
            <person name="Field E.K."/>
        </authorList>
    </citation>
    <scope>NUCLEOTIDE SEQUENCE [LARGE SCALE GENOMIC DNA]</scope>
    <source>
        <strain evidence="4 5">P3</strain>
    </source>
</reference>
<dbReference type="PANTHER" id="PTHR43080">
    <property type="entry name" value="CBS DOMAIN-CONTAINING PROTEIN CBSX3, MITOCHONDRIAL"/>
    <property type="match status" value="1"/>
</dbReference>
<feature type="domain" description="CBS" evidence="3">
    <location>
        <begin position="12"/>
        <end position="69"/>
    </location>
</feature>
<gene>
    <name evidence="4" type="ORF">FEF65_01105</name>
</gene>
<organism evidence="4 5">
    <name type="scientific">Mariprofundus erugo</name>
    <dbReference type="NCBI Taxonomy" id="2528639"/>
    <lineage>
        <taxon>Bacteria</taxon>
        <taxon>Pseudomonadati</taxon>
        <taxon>Pseudomonadota</taxon>
        <taxon>Candidatius Mariprofundia</taxon>
        <taxon>Mariprofundales</taxon>
        <taxon>Mariprofundaceae</taxon>
        <taxon>Mariprofundus</taxon>
    </lineage>
</organism>
<evidence type="ECO:0000313" key="5">
    <source>
        <dbReference type="Proteomes" id="UP000306585"/>
    </source>
</evidence>
<dbReference type="EMBL" id="VBRY01000001">
    <property type="protein sequence ID" value="TLS69117.1"/>
    <property type="molecule type" value="Genomic_DNA"/>
</dbReference>
<dbReference type="Gene3D" id="3.10.580.10">
    <property type="entry name" value="CBS-domain"/>
    <property type="match status" value="1"/>
</dbReference>
<dbReference type="PANTHER" id="PTHR43080:SF26">
    <property type="entry name" value="REGULATORY PROTEIN"/>
    <property type="match status" value="1"/>
</dbReference>
<evidence type="ECO:0000256" key="2">
    <source>
        <dbReference type="PROSITE-ProRule" id="PRU00703"/>
    </source>
</evidence>
<dbReference type="CDD" id="cd04586">
    <property type="entry name" value="CBS_pair_BON_assoc"/>
    <property type="match status" value="1"/>
</dbReference>
<evidence type="ECO:0000259" key="3">
    <source>
        <dbReference type="PROSITE" id="PS51371"/>
    </source>
</evidence>
<dbReference type="InterPro" id="IPR046342">
    <property type="entry name" value="CBS_dom_sf"/>
</dbReference>
<sequence>MPYSRVYARDIMNAEPPCCLPGLNIHELAQRFADENITGLLVVDEEQSLIGVVTETDLIDQQKNLHVPTAVALFDMVIPMGESQFEEELTRLKAITAGELASVDVKTVGPDVELSEIASIMGDNSVHHLPVLDGDVVIGLICKHDVIKALVTYR</sequence>
<accession>A0A5R9GZ55</accession>
<dbReference type="PROSITE" id="PS51371">
    <property type="entry name" value="CBS"/>
    <property type="match status" value="2"/>
</dbReference>
<proteinExistence type="predicted"/>
<comment type="caution">
    <text evidence="4">The sequence shown here is derived from an EMBL/GenBank/DDBJ whole genome shotgun (WGS) entry which is preliminary data.</text>
</comment>
<dbReference type="SUPFAM" id="SSF54631">
    <property type="entry name" value="CBS-domain pair"/>
    <property type="match status" value="1"/>
</dbReference>